<dbReference type="SUPFAM" id="SSF57196">
    <property type="entry name" value="EGF/Laminin"/>
    <property type="match status" value="1"/>
</dbReference>
<comment type="caution">
    <text evidence="1">Lacks conserved residue(s) required for the propagation of feature annotation.</text>
</comment>
<dbReference type="InterPro" id="IPR000742">
    <property type="entry name" value="EGF"/>
</dbReference>
<sequence>MTMRGFIKLTDGNRQKKKSMLITGIIVLLSIGPSASRAILDGDDDCGGCQNGASCVRDLHEPYVFCNCLLPFKGSLCETRTCQDGRECLNGSECIFDGYHHKCDCSTTTDKKKYYAGLKCEHESTELCAFSESVSKLDYCTNGGICKLRVDGTNSA</sequence>
<evidence type="ECO:0000313" key="3">
    <source>
        <dbReference type="EMBL" id="CAD8423172.1"/>
    </source>
</evidence>
<accession>A0A7S0GGR7</accession>
<keyword evidence="1" id="KW-0245">EGF-like domain</keyword>
<dbReference type="EMBL" id="HBEL01041504">
    <property type="protein sequence ID" value="CAD8423172.1"/>
    <property type="molecule type" value="Transcribed_RNA"/>
</dbReference>
<keyword evidence="1" id="KW-1015">Disulfide bond</keyword>
<feature type="disulfide bond" evidence="1">
    <location>
        <begin position="49"/>
        <end position="66"/>
    </location>
</feature>
<feature type="domain" description="EGF-like" evidence="2">
    <location>
        <begin position="42"/>
        <end position="78"/>
    </location>
</feature>
<name>A0A7S0GGR7_9STRA</name>
<gene>
    <name evidence="3" type="ORF">PINE0816_LOCUS19330</name>
</gene>
<dbReference type="PROSITE" id="PS00022">
    <property type="entry name" value="EGF_1"/>
    <property type="match status" value="1"/>
</dbReference>
<dbReference type="AlphaFoldDB" id="A0A7S0GGR7"/>
<dbReference type="Gene3D" id="2.10.25.10">
    <property type="entry name" value="Laminin"/>
    <property type="match status" value="1"/>
</dbReference>
<dbReference type="PROSITE" id="PS01186">
    <property type="entry name" value="EGF_2"/>
    <property type="match status" value="1"/>
</dbReference>
<reference evidence="3" key="1">
    <citation type="submission" date="2021-01" db="EMBL/GenBank/DDBJ databases">
        <authorList>
            <person name="Corre E."/>
            <person name="Pelletier E."/>
            <person name="Niang G."/>
            <person name="Scheremetjew M."/>
            <person name="Finn R."/>
            <person name="Kale V."/>
            <person name="Holt S."/>
            <person name="Cochrane G."/>
            <person name="Meng A."/>
            <person name="Brown T."/>
            <person name="Cohen L."/>
        </authorList>
    </citation>
    <scope>NUCLEOTIDE SEQUENCE</scope>
    <source>
        <strain evidence="3">CCAP1064/1</strain>
    </source>
</reference>
<feature type="disulfide bond" evidence="1">
    <location>
        <begin position="68"/>
        <end position="77"/>
    </location>
</feature>
<protein>
    <recommendedName>
        <fullName evidence="2">EGF-like domain-containing protein</fullName>
    </recommendedName>
</protein>
<evidence type="ECO:0000256" key="1">
    <source>
        <dbReference type="PROSITE-ProRule" id="PRU00076"/>
    </source>
</evidence>
<organism evidence="3">
    <name type="scientific">Proboscia inermis</name>
    <dbReference type="NCBI Taxonomy" id="420281"/>
    <lineage>
        <taxon>Eukaryota</taxon>
        <taxon>Sar</taxon>
        <taxon>Stramenopiles</taxon>
        <taxon>Ochrophyta</taxon>
        <taxon>Bacillariophyta</taxon>
        <taxon>Coscinodiscophyceae</taxon>
        <taxon>Rhizosoleniophycidae</taxon>
        <taxon>Rhizosoleniales</taxon>
        <taxon>Rhizosoleniaceae</taxon>
        <taxon>Proboscia</taxon>
    </lineage>
</organism>
<proteinExistence type="predicted"/>
<evidence type="ECO:0000259" key="2">
    <source>
        <dbReference type="PROSITE" id="PS50026"/>
    </source>
</evidence>
<dbReference type="PROSITE" id="PS50026">
    <property type="entry name" value="EGF_3"/>
    <property type="match status" value="1"/>
</dbReference>